<dbReference type="PRINTS" id="PR00036">
    <property type="entry name" value="HTHLACI"/>
</dbReference>
<gene>
    <name evidence="5" type="ORF">FC98_GL001138</name>
</gene>
<evidence type="ECO:0000259" key="4">
    <source>
        <dbReference type="PROSITE" id="PS50932"/>
    </source>
</evidence>
<dbReference type="PROSITE" id="PS00356">
    <property type="entry name" value="HTH_LACI_1"/>
    <property type="match status" value="1"/>
</dbReference>
<keyword evidence="1" id="KW-0805">Transcription regulation</keyword>
<reference evidence="5 6" key="1">
    <citation type="journal article" date="2015" name="Genome Announc.">
        <title>Expanding the biotechnology potential of lactobacilli through comparative genomics of 213 strains and associated genera.</title>
        <authorList>
            <person name="Sun Z."/>
            <person name="Harris H.M."/>
            <person name="McCann A."/>
            <person name="Guo C."/>
            <person name="Argimon S."/>
            <person name="Zhang W."/>
            <person name="Yang X."/>
            <person name="Jeffery I.B."/>
            <person name="Cooney J.C."/>
            <person name="Kagawa T.F."/>
            <person name="Liu W."/>
            <person name="Song Y."/>
            <person name="Salvetti E."/>
            <person name="Wrobel A."/>
            <person name="Rasinkangas P."/>
            <person name="Parkhill J."/>
            <person name="Rea M.C."/>
            <person name="O'Sullivan O."/>
            <person name="Ritari J."/>
            <person name="Douillard F.P."/>
            <person name="Paul Ross R."/>
            <person name="Yang R."/>
            <person name="Briner A.E."/>
            <person name="Felis G.E."/>
            <person name="de Vos W.M."/>
            <person name="Barrangou R."/>
            <person name="Klaenhammer T.R."/>
            <person name="Caufield P.W."/>
            <person name="Cui Y."/>
            <person name="Zhang H."/>
            <person name="O'Toole P.W."/>
        </authorList>
    </citation>
    <scope>NUCLEOTIDE SEQUENCE [LARGE SCALE GENOMIC DNA]</scope>
    <source>
        <strain evidence="5 6">DSM 19906</strain>
    </source>
</reference>
<keyword evidence="6" id="KW-1185">Reference proteome</keyword>
<dbReference type="PROSITE" id="PS50932">
    <property type="entry name" value="HTH_LACI_2"/>
    <property type="match status" value="1"/>
</dbReference>
<dbReference type="RefSeq" id="WP_040471391.1">
    <property type="nucleotide sequence ID" value="NZ_AZEB01000002.1"/>
</dbReference>
<dbReference type="PATRIC" id="fig|1423766.4.peg.1174"/>
<evidence type="ECO:0000256" key="3">
    <source>
        <dbReference type="ARBA" id="ARBA00023163"/>
    </source>
</evidence>
<dbReference type="CDD" id="cd01392">
    <property type="entry name" value="HTH_LacI"/>
    <property type="match status" value="1"/>
</dbReference>
<protein>
    <submittedName>
        <fullName evidence="5">Transcriptional regulator, LacI family</fullName>
    </submittedName>
</protein>
<evidence type="ECO:0000256" key="2">
    <source>
        <dbReference type="ARBA" id="ARBA00023125"/>
    </source>
</evidence>
<evidence type="ECO:0000313" key="6">
    <source>
        <dbReference type="Proteomes" id="UP000051439"/>
    </source>
</evidence>
<dbReference type="SUPFAM" id="SSF53822">
    <property type="entry name" value="Periplasmic binding protein-like I"/>
    <property type="match status" value="1"/>
</dbReference>
<comment type="caution">
    <text evidence="5">The sequence shown here is derived from an EMBL/GenBank/DDBJ whole genome shotgun (WGS) entry which is preliminary data.</text>
</comment>
<accession>A0A0R1NTE3</accession>
<dbReference type="PANTHER" id="PTHR30146:SF109">
    <property type="entry name" value="HTH-TYPE TRANSCRIPTIONAL REGULATOR GALS"/>
    <property type="match status" value="1"/>
</dbReference>
<keyword evidence="3" id="KW-0804">Transcription</keyword>
<dbReference type="GO" id="GO:0003700">
    <property type="term" value="F:DNA-binding transcription factor activity"/>
    <property type="evidence" value="ECO:0007669"/>
    <property type="project" value="TreeGrafter"/>
</dbReference>
<dbReference type="GO" id="GO:0000976">
    <property type="term" value="F:transcription cis-regulatory region binding"/>
    <property type="evidence" value="ECO:0007669"/>
    <property type="project" value="TreeGrafter"/>
</dbReference>
<dbReference type="EMBL" id="AZEB01000002">
    <property type="protein sequence ID" value="KRL23100.1"/>
    <property type="molecule type" value="Genomic_DNA"/>
</dbReference>
<feature type="domain" description="HTH lacI-type" evidence="4">
    <location>
        <begin position="3"/>
        <end position="58"/>
    </location>
</feature>
<dbReference type="Gene3D" id="1.10.260.40">
    <property type="entry name" value="lambda repressor-like DNA-binding domains"/>
    <property type="match status" value="1"/>
</dbReference>
<sequence length="328" mass="36068">MAATIKDIAKEAGVSPATVSRVLSGQTEFYSEKTAKKVKKAAKELGYQKNTAAVELVTRRSRVIAVIVSATKTNFSDQIIDGIQQEATKNDLNVIILYAGEKNPESERKALETVIERSVMGILLVAVDLEPSNADLLMSANIPFQFLSITLRNRKLPFITSNDFQIGYQATKYLIDKGHAKIGFVAADLESMTGHLRLNGYKQAMADNGLTADPKWIYGGDWVYEDGVAAMKRFGRDTPLSAIMASSDLAAIGVMNQAQDFGMRIPRDMAVMSVDGTKLCQIVRPQLTSVTQEFFEMGVRGMNRIINKSVKSAESTFTPIRIIERQSV</sequence>
<organism evidence="5 6">
    <name type="scientific">Lentilactobacillus kisonensis DSM 19906 = JCM 15041</name>
    <dbReference type="NCBI Taxonomy" id="1423766"/>
    <lineage>
        <taxon>Bacteria</taxon>
        <taxon>Bacillati</taxon>
        <taxon>Bacillota</taxon>
        <taxon>Bacilli</taxon>
        <taxon>Lactobacillales</taxon>
        <taxon>Lactobacillaceae</taxon>
        <taxon>Lentilactobacillus</taxon>
    </lineage>
</organism>
<dbReference type="InterPro" id="IPR028082">
    <property type="entry name" value="Peripla_BP_I"/>
</dbReference>
<dbReference type="PANTHER" id="PTHR30146">
    <property type="entry name" value="LACI-RELATED TRANSCRIPTIONAL REPRESSOR"/>
    <property type="match status" value="1"/>
</dbReference>
<dbReference type="Gene3D" id="3.40.50.2300">
    <property type="match status" value="2"/>
</dbReference>
<evidence type="ECO:0000256" key="1">
    <source>
        <dbReference type="ARBA" id="ARBA00023015"/>
    </source>
</evidence>
<dbReference type="InterPro" id="IPR000843">
    <property type="entry name" value="HTH_LacI"/>
</dbReference>
<dbReference type="SUPFAM" id="SSF47413">
    <property type="entry name" value="lambda repressor-like DNA-binding domains"/>
    <property type="match status" value="1"/>
</dbReference>
<name>A0A0R1NTE3_9LACO</name>
<dbReference type="AlphaFoldDB" id="A0A0R1NTE3"/>
<dbReference type="Pfam" id="PF13377">
    <property type="entry name" value="Peripla_BP_3"/>
    <property type="match status" value="1"/>
</dbReference>
<dbReference type="Proteomes" id="UP000051439">
    <property type="component" value="Unassembled WGS sequence"/>
</dbReference>
<keyword evidence="2" id="KW-0238">DNA-binding</keyword>
<evidence type="ECO:0000313" key="5">
    <source>
        <dbReference type="EMBL" id="KRL23100.1"/>
    </source>
</evidence>
<dbReference type="Pfam" id="PF00356">
    <property type="entry name" value="LacI"/>
    <property type="match status" value="1"/>
</dbReference>
<dbReference type="InterPro" id="IPR010982">
    <property type="entry name" value="Lambda_DNA-bd_dom_sf"/>
</dbReference>
<dbReference type="SMART" id="SM00354">
    <property type="entry name" value="HTH_LACI"/>
    <property type="match status" value="1"/>
</dbReference>
<dbReference type="InterPro" id="IPR046335">
    <property type="entry name" value="LacI/GalR-like_sensor"/>
</dbReference>
<proteinExistence type="predicted"/>